<dbReference type="InterPro" id="IPR029044">
    <property type="entry name" value="Nucleotide-diphossugar_trans"/>
</dbReference>
<dbReference type="InterPro" id="IPR005835">
    <property type="entry name" value="NTP_transferase_dom"/>
</dbReference>
<feature type="domain" description="Nucleotidyl transferase" evidence="3">
    <location>
        <begin position="3"/>
        <end position="235"/>
    </location>
</feature>
<dbReference type="SUPFAM" id="SSF51161">
    <property type="entry name" value="Trimeric LpxA-like enzymes"/>
    <property type="match status" value="1"/>
</dbReference>
<dbReference type="Pfam" id="PF02878">
    <property type="entry name" value="PGM_PMM_I"/>
    <property type="match status" value="1"/>
</dbReference>
<dbReference type="GO" id="GO:0016740">
    <property type="term" value="F:transferase activity"/>
    <property type="evidence" value="ECO:0007669"/>
    <property type="project" value="UniProtKB-KW"/>
</dbReference>
<keyword evidence="6" id="KW-0808">Transferase</keyword>
<reference evidence="6" key="1">
    <citation type="submission" date="2020-08" db="EMBL/GenBank/DDBJ databases">
        <title>Genome public.</title>
        <authorList>
            <person name="Liu C."/>
            <person name="Sun Q."/>
        </authorList>
    </citation>
    <scope>NUCLEOTIDE SEQUENCE</scope>
    <source>
        <strain evidence="6">NSJ-54</strain>
    </source>
</reference>
<dbReference type="AlphaFoldDB" id="A0A926EDT1"/>
<dbReference type="PANTHER" id="PTHR22572">
    <property type="entry name" value="SUGAR-1-PHOSPHATE GUANYL TRANSFERASE"/>
    <property type="match status" value="1"/>
</dbReference>
<evidence type="ECO:0000256" key="1">
    <source>
        <dbReference type="ARBA" id="ARBA00007274"/>
    </source>
</evidence>
<comment type="caution">
    <text evidence="6">The sequence shown here is derived from an EMBL/GenBank/DDBJ whole genome shotgun (WGS) entry which is preliminary data.</text>
</comment>
<dbReference type="InterPro" id="IPR056729">
    <property type="entry name" value="GMPPB_C"/>
</dbReference>
<dbReference type="Pfam" id="PF25087">
    <property type="entry name" value="GMPPB_C"/>
    <property type="match status" value="1"/>
</dbReference>
<gene>
    <name evidence="6" type="ORF">H8709_04435</name>
</gene>
<dbReference type="Gene3D" id="3.40.120.10">
    <property type="entry name" value="Alpha-D-Glucose-1,6-Bisphosphate, subunit A, domain 3"/>
    <property type="match status" value="1"/>
</dbReference>
<dbReference type="InterPro" id="IPR016055">
    <property type="entry name" value="A-D-PHexomutase_a/b/a-I/II/III"/>
</dbReference>
<feature type="domain" description="Alpha-D-phosphohexomutase alpha/beta/alpha" evidence="4">
    <location>
        <begin position="385"/>
        <end position="507"/>
    </location>
</feature>
<keyword evidence="7" id="KW-1185">Reference proteome</keyword>
<dbReference type="Pfam" id="PF00483">
    <property type="entry name" value="NTP_transferase"/>
    <property type="match status" value="1"/>
</dbReference>
<comment type="similarity">
    <text evidence="1">Belongs to the transferase hexapeptide repeat family.</text>
</comment>
<evidence type="ECO:0000259" key="4">
    <source>
        <dbReference type="Pfam" id="PF02878"/>
    </source>
</evidence>
<dbReference type="Gene3D" id="3.90.550.10">
    <property type="entry name" value="Spore Coat Polysaccharide Biosynthesis Protein SpsA, Chain A"/>
    <property type="match status" value="1"/>
</dbReference>
<protein>
    <submittedName>
        <fullName evidence="6">NTP transferase domain-containing protein</fullName>
    </submittedName>
</protein>
<name>A0A926EDT1_9FIRM</name>
<dbReference type="GO" id="GO:0005975">
    <property type="term" value="P:carbohydrate metabolic process"/>
    <property type="evidence" value="ECO:0007669"/>
    <property type="project" value="InterPro"/>
</dbReference>
<proteinExistence type="inferred from homology"/>
<evidence type="ECO:0000313" key="6">
    <source>
        <dbReference type="EMBL" id="MBC8570071.1"/>
    </source>
</evidence>
<dbReference type="Proteomes" id="UP000660861">
    <property type="component" value="Unassembled WGS sequence"/>
</dbReference>
<dbReference type="SUPFAM" id="SSF55957">
    <property type="entry name" value="Phosphoglucomutase, C-terminal domain"/>
    <property type="match status" value="1"/>
</dbReference>
<dbReference type="InterPro" id="IPR036900">
    <property type="entry name" value="A-D-PHexomutase_C_sf"/>
</dbReference>
<accession>A0A926EDT1</accession>
<dbReference type="CDD" id="cd04181">
    <property type="entry name" value="NTP_transferase"/>
    <property type="match status" value="1"/>
</dbReference>
<evidence type="ECO:0000259" key="5">
    <source>
        <dbReference type="Pfam" id="PF25087"/>
    </source>
</evidence>
<feature type="domain" description="Mannose-1-phosphate guanyltransferase C-terminal" evidence="5">
    <location>
        <begin position="267"/>
        <end position="368"/>
    </location>
</feature>
<dbReference type="InterPro" id="IPR005844">
    <property type="entry name" value="A-D-PHexomutase_a/b/a-I"/>
</dbReference>
<dbReference type="SUPFAM" id="SSF53448">
    <property type="entry name" value="Nucleotide-diphospho-sugar transferases"/>
    <property type="match status" value="1"/>
</dbReference>
<evidence type="ECO:0000259" key="3">
    <source>
        <dbReference type="Pfam" id="PF00483"/>
    </source>
</evidence>
<dbReference type="EMBL" id="JACRTC010000002">
    <property type="protein sequence ID" value="MBC8570071.1"/>
    <property type="molecule type" value="Genomic_DNA"/>
</dbReference>
<dbReference type="InterPro" id="IPR050486">
    <property type="entry name" value="Mannose-1P_guanyltransferase"/>
</dbReference>
<dbReference type="RefSeq" id="WP_262397164.1">
    <property type="nucleotide sequence ID" value="NZ_JACRTC010000002.1"/>
</dbReference>
<dbReference type="InterPro" id="IPR011004">
    <property type="entry name" value="Trimer_LpxA-like_sf"/>
</dbReference>
<comment type="similarity">
    <text evidence="2">Belongs to the phosphohexose mutase family.</text>
</comment>
<dbReference type="GO" id="GO:0016868">
    <property type="term" value="F:intramolecular phosphotransferase activity"/>
    <property type="evidence" value="ECO:0007669"/>
    <property type="project" value="InterPro"/>
</dbReference>
<evidence type="ECO:0000313" key="7">
    <source>
        <dbReference type="Proteomes" id="UP000660861"/>
    </source>
</evidence>
<evidence type="ECO:0000256" key="2">
    <source>
        <dbReference type="ARBA" id="ARBA00010231"/>
    </source>
</evidence>
<dbReference type="Gene3D" id="2.160.10.10">
    <property type="entry name" value="Hexapeptide repeat proteins"/>
    <property type="match status" value="1"/>
</dbReference>
<sequence>MNAVIMAGGEGSRLRPLTCNLPKPMARLCGKPAIVYMMDLLVEHGVKESVITLRYLPEVIEDYFYTRRYRGLQIDFSREDAPLGTAGSVKLAAGKMKLEAGEPLLVVSGDAVCDFDLQAAARFHKERGADITIVAKAVDNPCEYGLIDADEDGQVRGFLEKPSFAQAVTDLANTGVYLLNPACLDLIPEGESYDFAKDLFPQMLERGDKIMVCEDKGYWCDIGEIGAFIKCQKDILLGRVRCRLDGDRDEEGNIFARARPIGEYHLTPPCYIGEGVHIADGAVIEGLSVLDHGCTVGKNCRITGGVLMQESFVDRKAVVAGGVVCDGASVKKRAMIFENAVVGAGAVVGEGAVLHPDAKVWPLKWVEDGAHLEGALKTGAAHRAYFDDEGIVGDVGVEITPEFCARLGAAAATVEQGGKIAVGTDGSRCAEALKGALCAGILGAGGQPCDFGTCFGPQFDFCCAFSSLKMGFFVQVGEKAVLRMVADGGITAPRQTERAVEQCLRGGDFSRAPAEEYQEVMDMTGVKAIYKNELYRFAPYGLMGLEINLICENTALHQMVWDVLRKLGAQHSENDGAVVLEISEDGEKATVRAGGIEFDSVHLLCVCAAFEMQQGRDIAVGFDAPRILDEVARRQGGSIQRYLSCPADKSDEEARELAYSQHWTRDPLMTAIKFLSLLHIQRISPAAAAASVPEFSQASVQVPCESNPGALLKELREEAEELGEGIVLHRPEGVVLLRPSKMGNRIKIMAEAASSETAKELCAGFEELLGKKKLDSGKDSVYN</sequence>
<organism evidence="6 7">
    <name type="scientific">Zongyangia hominis</name>
    <dbReference type="NCBI Taxonomy" id="2763677"/>
    <lineage>
        <taxon>Bacteria</taxon>
        <taxon>Bacillati</taxon>
        <taxon>Bacillota</taxon>
        <taxon>Clostridia</taxon>
        <taxon>Eubacteriales</taxon>
        <taxon>Oscillospiraceae</taxon>
        <taxon>Zongyangia</taxon>
    </lineage>
</organism>
<dbReference type="SUPFAM" id="SSF53738">
    <property type="entry name" value="Phosphoglucomutase, first 3 domains"/>
    <property type="match status" value="1"/>
</dbReference>